<accession>A0A9P6ATE9</accession>
<proteinExistence type="predicted"/>
<comment type="caution">
    <text evidence="1">The sequence shown here is derived from an EMBL/GenBank/DDBJ whole genome shotgun (WGS) entry which is preliminary data.</text>
</comment>
<dbReference type="AlphaFoldDB" id="A0A9P6ATE9"/>
<protein>
    <submittedName>
        <fullName evidence="1">Uncharacterized protein</fullName>
    </submittedName>
</protein>
<name>A0A9P6ATE9_9AGAM</name>
<dbReference type="EMBL" id="MU128997">
    <property type="protein sequence ID" value="KAF9511655.1"/>
    <property type="molecule type" value="Genomic_DNA"/>
</dbReference>
<reference evidence="1" key="1">
    <citation type="journal article" date="2020" name="Nat. Commun.">
        <title>Large-scale genome sequencing of mycorrhizal fungi provides insights into the early evolution of symbiotic traits.</title>
        <authorList>
            <person name="Miyauchi S."/>
            <person name="Kiss E."/>
            <person name="Kuo A."/>
            <person name="Drula E."/>
            <person name="Kohler A."/>
            <person name="Sanchez-Garcia M."/>
            <person name="Morin E."/>
            <person name="Andreopoulos B."/>
            <person name="Barry K.W."/>
            <person name="Bonito G."/>
            <person name="Buee M."/>
            <person name="Carver A."/>
            <person name="Chen C."/>
            <person name="Cichocki N."/>
            <person name="Clum A."/>
            <person name="Culley D."/>
            <person name="Crous P.W."/>
            <person name="Fauchery L."/>
            <person name="Girlanda M."/>
            <person name="Hayes R.D."/>
            <person name="Keri Z."/>
            <person name="LaButti K."/>
            <person name="Lipzen A."/>
            <person name="Lombard V."/>
            <person name="Magnuson J."/>
            <person name="Maillard F."/>
            <person name="Murat C."/>
            <person name="Nolan M."/>
            <person name="Ohm R.A."/>
            <person name="Pangilinan J."/>
            <person name="Pereira M.F."/>
            <person name="Perotto S."/>
            <person name="Peter M."/>
            <person name="Pfister S."/>
            <person name="Riley R."/>
            <person name="Sitrit Y."/>
            <person name="Stielow J.B."/>
            <person name="Szollosi G."/>
            <person name="Zifcakova L."/>
            <person name="Stursova M."/>
            <person name="Spatafora J.W."/>
            <person name="Tedersoo L."/>
            <person name="Vaario L.M."/>
            <person name="Yamada A."/>
            <person name="Yan M."/>
            <person name="Wang P."/>
            <person name="Xu J."/>
            <person name="Bruns T."/>
            <person name="Baldrian P."/>
            <person name="Vilgalys R."/>
            <person name="Dunand C."/>
            <person name="Henrissat B."/>
            <person name="Grigoriev I.V."/>
            <person name="Hibbett D."/>
            <person name="Nagy L.G."/>
            <person name="Martin F.M."/>
        </authorList>
    </citation>
    <scope>NUCLEOTIDE SEQUENCE</scope>
    <source>
        <strain evidence="1">UP504</strain>
    </source>
</reference>
<keyword evidence="2" id="KW-1185">Reference proteome</keyword>
<evidence type="ECO:0000313" key="1">
    <source>
        <dbReference type="EMBL" id="KAF9511655.1"/>
    </source>
</evidence>
<organism evidence="1 2">
    <name type="scientific">Hydnum rufescens UP504</name>
    <dbReference type="NCBI Taxonomy" id="1448309"/>
    <lineage>
        <taxon>Eukaryota</taxon>
        <taxon>Fungi</taxon>
        <taxon>Dikarya</taxon>
        <taxon>Basidiomycota</taxon>
        <taxon>Agaricomycotina</taxon>
        <taxon>Agaricomycetes</taxon>
        <taxon>Cantharellales</taxon>
        <taxon>Hydnaceae</taxon>
        <taxon>Hydnum</taxon>
    </lineage>
</organism>
<evidence type="ECO:0000313" key="2">
    <source>
        <dbReference type="Proteomes" id="UP000886523"/>
    </source>
</evidence>
<feature type="non-terminal residue" evidence="1">
    <location>
        <position position="162"/>
    </location>
</feature>
<gene>
    <name evidence="1" type="ORF">BS47DRAFT_1346414</name>
</gene>
<dbReference type="Proteomes" id="UP000886523">
    <property type="component" value="Unassembled WGS sequence"/>
</dbReference>
<sequence>MWLIASSSPAERAVYERIPLTLRSPADGLPERALSHVATLARTATASSLPDATTALVSISFFRRTVGPIITIPYSSSIAFRVIPHPSTLAPVCFSCLCLCAVCFAGAQVSLLSLSIDGVKAVSPRSYSLAIHAIRHPEVYFPEHLHRLFTSQEGVPKSIDPD</sequence>